<proteinExistence type="predicted"/>
<accession>A0A5J6VJU6</accession>
<name>A0A5J6VJU6_9VIRU</name>
<reference evidence="1" key="1">
    <citation type="journal article" date="2019" name="Philos. Trans. R. Soc. Lond., B, Biol. Sci.">
        <title>Targeted metagenomic recovery of four divergent viruses reveals shared and distinctive characteristics of giant viruses of marine eukaryotes.</title>
        <authorList>
            <person name="Needham D.M."/>
            <person name="Poirier C."/>
            <person name="Hehenberger E."/>
            <person name="Jimenez V."/>
            <person name="Swalwell J.E."/>
            <person name="Santoro A.E."/>
            <person name="Worden A.Z."/>
        </authorList>
    </citation>
    <scope>NUCLEOTIDE SEQUENCE</scope>
    <source>
        <strain evidence="1">MPacV-611</strain>
    </source>
</reference>
<protein>
    <submittedName>
        <fullName evidence="1">Uncharacterized protein</fullName>
    </submittedName>
</protein>
<organism evidence="1">
    <name type="scientific">Megaviridae environmental sample</name>
    <dbReference type="NCBI Taxonomy" id="1737588"/>
    <lineage>
        <taxon>Viruses</taxon>
        <taxon>Varidnaviria</taxon>
        <taxon>Bamfordvirae</taxon>
        <taxon>Nucleocytoviricota</taxon>
        <taxon>Megaviricetes</taxon>
        <taxon>Imitervirales</taxon>
        <taxon>Mimiviridae</taxon>
        <taxon>environmental samples</taxon>
    </lineage>
</organism>
<dbReference type="EMBL" id="MN448287">
    <property type="protein sequence ID" value="QFG74436.1"/>
    <property type="molecule type" value="Genomic_DNA"/>
</dbReference>
<sequence length="653" mass="77335">MESKKFDLEIIKNDILFFKKPFIITGYTLVEVYTKIIDTYKKIDISHDTKEDIIHYKNLSKIMKLYLPYIKRNHKYEIYIKMPFQTSLSQDENIKGNHHILGSCFEFKTSNIKGSIKDHIDTIIKSQDTLLEYINSETGRNKIKDILNSFKDTDHQFKSFLLTLINDTSEDVVEFKNFGSYPFVGYLNENSNMLNFVLNIIPIELGYTNINLTLPDIKKNFFNPILTSDDINLIVDIENYKKNNNYNNLIQKLINKIINNSQVKFKSNILDISYPENSNYNIFYYFSKLSETHTIEQLKELHKNTDKFNTVFKNTLDQIFKILAKIYKNNINRFNNEEIGKEDDFYNRKIVNTHDLRNCIIIIIYYINYQSTSNINHTKLIKMINLITPLLIGQYSTPDYFSVLSNQFTKGSFRLLAKYDNSVLTSNYEYGLPTINISTFREKNIPQWIDDNIFPVYQKKNNTIKLGIGNDFIKDIKHLWYHGFQFRFLDNIPIECLTDIIHIILLLSDKINDTKLNFDTLNDPILNKEISKVLYHGSEYIINEKYIQLLEKNLKVDIDTKYYYLPNELLNIIYSQLVKKCKKSSYKGIYSSSFIQDYNKLNDKINTSCDINSKFINESRILLMSEEDLIIQKKLYKKYMKYKMKFLHLKNQN</sequence>
<evidence type="ECO:0000313" key="1">
    <source>
        <dbReference type="EMBL" id="QFG74436.1"/>
    </source>
</evidence>